<proteinExistence type="inferred from homology"/>
<dbReference type="Gene3D" id="3.30.980.40">
    <property type="match status" value="1"/>
</dbReference>
<evidence type="ECO:0000313" key="10">
    <source>
        <dbReference type="Proteomes" id="UP000623172"/>
    </source>
</evidence>
<dbReference type="CDD" id="cd01127">
    <property type="entry name" value="TrwB_TraG_TraD_VirD4"/>
    <property type="match status" value="1"/>
</dbReference>
<dbReference type="SUPFAM" id="SSF46785">
    <property type="entry name" value="Winged helix' DNA-binding domain"/>
    <property type="match status" value="1"/>
</dbReference>
<dbReference type="Gene3D" id="3.40.50.300">
    <property type="entry name" value="P-loop containing nucleotide triphosphate hydrolases"/>
    <property type="match status" value="1"/>
</dbReference>
<dbReference type="SUPFAM" id="SSF52540">
    <property type="entry name" value="P-loop containing nucleoside triphosphate hydrolases"/>
    <property type="match status" value="1"/>
</dbReference>
<evidence type="ECO:0000256" key="1">
    <source>
        <dbReference type="ARBA" id="ARBA00006474"/>
    </source>
</evidence>
<dbReference type="InterPro" id="IPR041027">
    <property type="entry name" value="FtsK_alpha"/>
</dbReference>
<dbReference type="AlphaFoldDB" id="A0A926D333"/>
<comment type="similarity">
    <text evidence="1">Belongs to the FtsK/SpoIIIE/SftA family.</text>
</comment>
<dbReference type="EMBL" id="JACRSR010000001">
    <property type="protein sequence ID" value="MBC8530617.1"/>
    <property type="molecule type" value="Genomic_DNA"/>
</dbReference>
<dbReference type="Pfam" id="PF01580">
    <property type="entry name" value="FtsK_SpoIIIE"/>
    <property type="match status" value="1"/>
</dbReference>
<dbReference type="Gene3D" id="1.10.10.10">
    <property type="entry name" value="Winged helix-like DNA-binding domain superfamily/Winged helix DNA-binding domain"/>
    <property type="match status" value="1"/>
</dbReference>
<dbReference type="PANTHER" id="PTHR22683:SF41">
    <property type="entry name" value="DNA TRANSLOCASE FTSK"/>
    <property type="match status" value="1"/>
</dbReference>
<comment type="caution">
    <text evidence="9">The sequence shown here is derived from an EMBL/GenBank/DDBJ whole genome shotgun (WGS) entry which is preliminary data.</text>
</comment>
<dbReference type="InterPro" id="IPR018541">
    <property type="entry name" value="Ftsk_gamma"/>
</dbReference>
<dbReference type="GO" id="GO:0003677">
    <property type="term" value="F:DNA binding"/>
    <property type="evidence" value="ECO:0007669"/>
    <property type="project" value="UniProtKB-KW"/>
</dbReference>
<name>A0A926D333_9FIRM</name>
<reference evidence="9" key="1">
    <citation type="submission" date="2020-08" db="EMBL/GenBank/DDBJ databases">
        <title>Genome public.</title>
        <authorList>
            <person name="Liu C."/>
            <person name="Sun Q."/>
        </authorList>
    </citation>
    <scope>NUCLEOTIDE SEQUENCE</scope>
    <source>
        <strain evidence="9">NSJ-53</strain>
    </source>
</reference>
<keyword evidence="7" id="KW-0812">Transmembrane</keyword>
<evidence type="ECO:0000256" key="6">
    <source>
        <dbReference type="SAM" id="MobiDB-lite"/>
    </source>
</evidence>
<accession>A0A926D333</accession>
<keyword evidence="2 5" id="KW-0547">Nucleotide-binding</keyword>
<keyword evidence="4" id="KW-0238">DNA-binding</keyword>
<organism evidence="9 10">
    <name type="scientific">Gehongia tenuis</name>
    <dbReference type="NCBI Taxonomy" id="2763655"/>
    <lineage>
        <taxon>Bacteria</taxon>
        <taxon>Bacillati</taxon>
        <taxon>Bacillota</taxon>
        <taxon>Clostridia</taxon>
        <taxon>Christensenellales</taxon>
        <taxon>Christensenellaceae</taxon>
        <taxon>Gehongia</taxon>
    </lineage>
</organism>
<feature type="transmembrane region" description="Helical" evidence="7">
    <location>
        <begin position="37"/>
        <end position="56"/>
    </location>
</feature>
<evidence type="ECO:0000259" key="8">
    <source>
        <dbReference type="PROSITE" id="PS50901"/>
    </source>
</evidence>
<evidence type="ECO:0000256" key="4">
    <source>
        <dbReference type="ARBA" id="ARBA00023125"/>
    </source>
</evidence>
<keyword evidence="10" id="KW-1185">Reference proteome</keyword>
<protein>
    <submittedName>
        <fullName evidence="9">DUF87 domain-containing protein</fullName>
    </submittedName>
</protein>
<dbReference type="InterPro" id="IPR036388">
    <property type="entry name" value="WH-like_DNA-bd_sf"/>
</dbReference>
<dbReference type="InterPro" id="IPR002543">
    <property type="entry name" value="FtsK_dom"/>
</dbReference>
<feature type="binding site" evidence="5">
    <location>
        <begin position="401"/>
        <end position="408"/>
    </location>
    <ligand>
        <name>ATP</name>
        <dbReference type="ChEBI" id="CHEBI:30616"/>
    </ligand>
</feature>
<feature type="region of interest" description="Disordered" evidence="6">
    <location>
        <begin position="192"/>
        <end position="272"/>
    </location>
</feature>
<keyword evidence="3 5" id="KW-0067">ATP-binding</keyword>
<dbReference type="InterPro" id="IPR027417">
    <property type="entry name" value="P-loop_NTPase"/>
</dbReference>
<evidence type="ECO:0000256" key="3">
    <source>
        <dbReference type="ARBA" id="ARBA00022840"/>
    </source>
</evidence>
<dbReference type="Proteomes" id="UP000623172">
    <property type="component" value="Unassembled WGS sequence"/>
</dbReference>
<feature type="transmembrane region" description="Helical" evidence="7">
    <location>
        <begin position="68"/>
        <end position="86"/>
    </location>
</feature>
<sequence>MVVAGLLAWAVLTLFHLFVHGQILETGFFGYVKDSYLLGIGGRTGGGALGAVLAFLTMKLFGTAGSYIFAVTAILVCIVALTHFSVRKKGQEVGERIAQSVKDQKEKRQQRREEKELYVADLEPGSLPKKDKLGIDPLTEKGPIPMVKRPRYPGDVELGDPPFEPDEPIKVYGENDPLEVEEAFIERAQALKGVGGKAKRREAPKPSFFEEEQPKNPSVSDFDENEPPRPRSAPEAGGPESAPEKREPAYTRPPVDLLRLPPKAGGQTEDVREKAKILKETLASFGISAKVLQVNRGPVITRYELQPAPGIKVSRILNLSDDIALSMAAPGVRIEAPIPGKAAIGIEVPNQKSAMVSLREVLDSKTFWNHPSKLAVALGKDIAGTDLVIDLAKMPHLLIAGATGSGKSVCINSILLSILYKADPAEVKLIVVDPKVVELGNYNGIPHLMIPVVTDPKKAAGALKWAVVEMEKRYRTFADARVKNITQYNEMMAEAGEEKMPFIVVIIDELADLMMVAAKDVEENICRLAQLARAAGIHLVVATQRPSANVITGLIKANIPSRIAFAVSSMIDSRIILDAPGAEKLLGRGDMLYFPMGASKPTRAQGCFVSEDETNGVADYIRERMGVAEYSEEVQSGIEAAAGGSEESPAGGEDYDELLPLAVKTALEYGQASASMFQRRLRVGYSRASRLIDEMEQRGIVSAFEGSKSRNVLITREDYERMFPGEGGLL</sequence>
<feature type="domain" description="FtsK" evidence="8">
    <location>
        <begin position="384"/>
        <end position="574"/>
    </location>
</feature>
<keyword evidence="7" id="KW-0472">Membrane</keyword>
<dbReference type="PROSITE" id="PS50901">
    <property type="entry name" value="FTSK"/>
    <property type="match status" value="1"/>
</dbReference>
<dbReference type="InterPro" id="IPR003593">
    <property type="entry name" value="AAA+_ATPase"/>
</dbReference>
<dbReference type="Pfam" id="PF09397">
    <property type="entry name" value="FtsK_gamma"/>
    <property type="match status" value="1"/>
</dbReference>
<dbReference type="InterPro" id="IPR050206">
    <property type="entry name" value="FtsK/SpoIIIE/SftA"/>
</dbReference>
<dbReference type="Pfam" id="PF17854">
    <property type="entry name" value="FtsK_alpha"/>
    <property type="match status" value="1"/>
</dbReference>
<dbReference type="GO" id="GO:0016020">
    <property type="term" value="C:membrane"/>
    <property type="evidence" value="ECO:0007669"/>
    <property type="project" value="UniProtKB-SubCell"/>
</dbReference>
<dbReference type="InterPro" id="IPR036390">
    <property type="entry name" value="WH_DNA-bd_sf"/>
</dbReference>
<evidence type="ECO:0000256" key="2">
    <source>
        <dbReference type="ARBA" id="ARBA00022741"/>
    </source>
</evidence>
<dbReference type="SMART" id="SM00843">
    <property type="entry name" value="Ftsk_gamma"/>
    <property type="match status" value="1"/>
</dbReference>
<feature type="region of interest" description="Disordered" evidence="6">
    <location>
        <begin position="124"/>
        <end position="169"/>
    </location>
</feature>
<evidence type="ECO:0000256" key="7">
    <source>
        <dbReference type="SAM" id="Phobius"/>
    </source>
</evidence>
<dbReference type="PANTHER" id="PTHR22683">
    <property type="entry name" value="SPORULATION PROTEIN RELATED"/>
    <property type="match status" value="1"/>
</dbReference>
<evidence type="ECO:0000313" key="9">
    <source>
        <dbReference type="EMBL" id="MBC8530617.1"/>
    </source>
</evidence>
<keyword evidence="7" id="KW-1133">Transmembrane helix</keyword>
<dbReference type="GO" id="GO:0005524">
    <property type="term" value="F:ATP binding"/>
    <property type="evidence" value="ECO:0007669"/>
    <property type="project" value="UniProtKB-UniRule"/>
</dbReference>
<evidence type="ECO:0000256" key="5">
    <source>
        <dbReference type="PROSITE-ProRule" id="PRU00289"/>
    </source>
</evidence>
<gene>
    <name evidence="9" type="ORF">H8696_01980</name>
</gene>
<dbReference type="SMART" id="SM00382">
    <property type="entry name" value="AAA"/>
    <property type="match status" value="1"/>
</dbReference>